<keyword evidence="1" id="KW-0540">Nuclease</keyword>
<organism evidence="1">
    <name type="scientific">Gulosibacter sediminis</name>
    <dbReference type="NCBI Taxonomy" id="1729695"/>
    <lineage>
        <taxon>Bacteria</taxon>
        <taxon>Bacillati</taxon>
        <taxon>Actinomycetota</taxon>
        <taxon>Actinomycetes</taxon>
        <taxon>Micrococcales</taxon>
        <taxon>Microbacteriaceae</taxon>
        <taxon>Gulosibacter</taxon>
    </lineage>
</organism>
<reference evidence="1" key="1">
    <citation type="submission" date="2022-05" db="EMBL/GenBank/DDBJ databases">
        <title>Complete genome sequence of toluene-degrading Gulosibacter sediminis strain ACHW.36C.</title>
        <authorList>
            <person name="Wai A.C."/>
            <person name="Lai G.K."/>
            <person name="Griffin S.D."/>
            <person name="Leung F.C."/>
        </authorList>
    </citation>
    <scope>NUCLEOTIDE SEQUENCE [LARGE SCALE GENOMIC DNA]</scope>
    <source>
        <strain evidence="1">ACHW.36C</strain>
    </source>
</reference>
<dbReference type="EMBL" id="CP097160">
    <property type="protein sequence ID" value="UQN15354.1"/>
    <property type="molecule type" value="Genomic_DNA"/>
</dbReference>
<gene>
    <name evidence="1" type="ORF">M3M28_02485</name>
</gene>
<name>A0ABY4MY84_9MICO</name>
<proteinExistence type="predicted"/>
<dbReference type="GO" id="GO:0004519">
    <property type="term" value="F:endonuclease activity"/>
    <property type="evidence" value="ECO:0007669"/>
    <property type="project" value="UniProtKB-KW"/>
</dbReference>
<keyword evidence="1" id="KW-0255">Endonuclease</keyword>
<keyword evidence="1" id="KW-0378">Hydrolase</keyword>
<evidence type="ECO:0000313" key="1">
    <source>
        <dbReference type="EMBL" id="UQN15354.1"/>
    </source>
</evidence>
<sequence length="196" mass="21867">MTGSPIRQDYLETAIEWLNDGKVDEYMRDHQFDTNANELWLYFKGVIDWVQTIFPKTRSQMKSVKWGPLYNQHKSTNFDPVALEAAVAKLMADTDVKKKTGIYEYLLGGSSDTKLLEVRVFDEKTKLAAYGKQTAAAEAADTSNCPMCAAGTNNDAKRIYSLEEMDADHVTAWSNGGADRPEKLRDALCAAQPVEG</sequence>
<accession>A0ABY4MY84</accession>
<protein>
    <submittedName>
        <fullName evidence="1">HNH endonuclease</fullName>
    </submittedName>
</protein>